<proteinExistence type="predicted"/>
<accession>A0A2J8AHH1</accession>
<organism evidence="1 2">
    <name type="scientific">Tetrabaena socialis</name>
    <dbReference type="NCBI Taxonomy" id="47790"/>
    <lineage>
        <taxon>Eukaryota</taxon>
        <taxon>Viridiplantae</taxon>
        <taxon>Chlorophyta</taxon>
        <taxon>core chlorophytes</taxon>
        <taxon>Chlorophyceae</taxon>
        <taxon>CS clade</taxon>
        <taxon>Chlamydomonadales</taxon>
        <taxon>Tetrabaenaceae</taxon>
        <taxon>Tetrabaena</taxon>
    </lineage>
</organism>
<protein>
    <submittedName>
        <fullName evidence="1">Uncharacterized protein</fullName>
    </submittedName>
</protein>
<evidence type="ECO:0000313" key="2">
    <source>
        <dbReference type="Proteomes" id="UP000236333"/>
    </source>
</evidence>
<gene>
    <name evidence="1" type="ORF">TSOC_001144</name>
</gene>
<dbReference type="Proteomes" id="UP000236333">
    <property type="component" value="Unassembled WGS sequence"/>
</dbReference>
<keyword evidence="2" id="KW-1185">Reference proteome</keyword>
<dbReference type="AlphaFoldDB" id="A0A2J8AHH1"/>
<reference evidence="1 2" key="1">
    <citation type="journal article" date="2017" name="Mol. Biol. Evol.">
        <title>The 4-celled Tetrabaena socialis nuclear genome reveals the essential components for genetic control of cell number at the origin of multicellularity in the volvocine lineage.</title>
        <authorList>
            <person name="Featherston J."/>
            <person name="Arakaki Y."/>
            <person name="Hanschen E.R."/>
            <person name="Ferris P.J."/>
            <person name="Michod R.E."/>
            <person name="Olson B.J.S.C."/>
            <person name="Nozaki H."/>
            <person name="Durand P.M."/>
        </authorList>
    </citation>
    <scope>NUCLEOTIDE SEQUENCE [LARGE SCALE GENOMIC DNA]</scope>
    <source>
        <strain evidence="1 2">NIES-571</strain>
    </source>
</reference>
<evidence type="ECO:0000313" key="1">
    <source>
        <dbReference type="EMBL" id="PNH11962.1"/>
    </source>
</evidence>
<sequence length="224" mass="24170">MSVSLADALRCLSTQAADSLVDCLRVKGCIPAARLSCRALRACVDGSVQSLETTLRAGDRQRWEAGQLPSLALWPRCRSVGVTLDARGRNDVTRLALLPFAGQEPAALQRIEALALRTPAFGMCATNGEQLVCALVQQLPGLRALDFLLPECMSYDPLQQQLMHDALAAMPRLARLVLPSGRTLDRVGTLAASISLRILCINLWSSRRDEPLLSDAAAAGLKRL</sequence>
<name>A0A2J8AHH1_9CHLO</name>
<dbReference type="OrthoDB" id="550061at2759"/>
<dbReference type="EMBL" id="PGGS01000018">
    <property type="protein sequence ID" value="PNH11962.1"/>
    <property type="molecule type" value="Genomic_DNA"/>
</dbReference>
<comment type="caution">
    <text evidence="1">The sequence shown here is derived from an EMBL/GenBank/DDBJ whole genome shotgun (WGS) entry which is preliminary data.</text>
</comment>